<comment type="caution">
    <text evidence="1">The sequence shown here is derived from an EMBL/GenBank/DDBJ whole genome shotgun (WGS) entry which is preliminary data.</text>
</comment>
<evidence type="ECO:0000313" key="1">
    <source>
        <dbReference type="EMBL" id="KAG6666515.1"/>
    </source>
</evidence>
<organism evidence="1 2">
    <name type="scientific">Carya illinoinensis</name>
    <name type="common">Pecan</name>
    <dbReference type="NCBI Taxonomy" id="32201"/>
    <lineage>
        <taxon>Eukaryota</taxon>
        <taxon>Viridiplantae</taxon>
        <taxon>Streptophyta</taxon>
        <taxon>Embryophyta</taxon>
        <taxon>Tracheophyta</taxon>
        <taxon>Spermatophyta</taxon>
        <taxon>Magnoliopsida</taxon>
        <taxon>eudicotyledons</taxon>
        <taxon>Gunneridae</taxon>
        <taxon>Pentapetalae</taxon>
        <taxon>rosids</taxon>
        <taxon>fabids</taxon>
        <taxon>Fagales</taxon>
        <taxon>Juglandaceae</taxon>
        <taxon>Carya</taxon>
    </lineage>
</organism>
<dbReference type="AlphaFoldDB" id="A0A8T1RII9"/>
<accession>A0A8T1RII9</accession>
<evidence type="ECO:0000313" key="2">
    <source>
        <dbReference type="Proteomes" id="UP000811609"/>
    </source>
</evidence>
<sequence>MSTLSATPHKASPAIPRVSRPSRGVVIKSSCFMTL</sequence>
<name>A0A8T1RII9_CARIL</name>
<proteinExistence type="predicted"/>
<keyword evidence="2" id="KW-1185">Reference proteome</keyword>
<protein>
    <submittedName>
        <fullName evidence="1">Uncharacterized protein</fullName>
    </submittedName>
</protein>
<gene>
    <name evidence="1" type="ORF">CIPAW_01G035800</name>
</gene>
<dbReference type="Proteomes" id="UP000811609">
    <property type="component" value="Chromosome 1"/>
</dbReference>
<reference evidence="1" key="1">
    <citation type="submission" date="2020-12" db="EMBL/GenBank/DDBJ databases">
        <title>WGS assembly of Carya illinoinensis cv. Pawnee.</title>
        <authorList>
            <person name="Platts A."/>
            <person name="Shu S."/>
            <person name="Wright S."/>
            <person name="Barry K."/>
            <person name="Edger P."/>
            <person name="Pires J.C."/>
            <person name="Schmutz J."/>
        </authorList>
    </citation>
    <scope>NUCLEOTIDE SEQUENCE</scope>
    <source>
        <tissue evidence="1">Leaf</tissue>
    </source>
</reference>
<dbReference type="EMBL" id="CM031809">
    <property type="protein sequence ID" value="KAG6666515.1"/>
    <property type="molecule type" value="Genomic_DNA"/>
</dbReference>